<dbReference type="GO" id="GO:0070006">
    <property type="term" value="F:metalloaminopeptidase activity"/>
    <property type="evidence" value="ECO:0007669"/>
    <property type="project" value="TreeGrafter"/>
</dbReference>
<protein>
    <submittedName>
        <fullName evidence="1">Uncharacterized protein</fullName>
    </submittedName>
</protein>
<dbReference type="GO" id="GO:0008270">
    <property type="term" value="F:zinc ion binding"/>
    <property type="evidence" value="ECO:0007669"/>
    <property type="project" value="TreeGrafter"/>
</dbReference>
<dbReference type="Proteomes" id="UP001153269">
    <property type="component" value="Unassembled WGS sequence"/>
</dbReference>
<reference evidence="1" key="1">
    <citation type="submission" date="2020-03" db="EMBL/GenBank/DDBJ databases">
        <authorList>
            <person name="Weist P."/>
        </authorList>
    </citation>
    <scope>NUCLEOTIDE SEQUENCE</scope>
</reference>
<name>A0A9N7UK48_PLEPL</name>
<dbReference type="Gene3D" id="1.25.50.20">
    <property type="match status" value="1"/>
</dbReference>
<dbReference type="GO" id="GO:0005615">
    <property type="term" value="C:extracellular space"/>
    <property type="evidence" value="ECO:0007669"/>
    <property type="project" value="TreeGrafter"/>
</dbReference>
<dbReference type="AlphaFoldDB" id="A0A9N7UK48"/>
<keyword evidence="2" id="KW-1185">Reference proteome</keyword>
<dbReference type="GO" id="GO:0043171">
    <property type="term" value="P:peptide catabolic process"/>
    <property type="evidence" value="ECO:0007669"/>
    <property type="project" value="TreeGrafter"/>
</dbReference>
<organism evidence="1 2">
    <name type="scientific">Pleuronectes platessa</name>
    <name type="common">European plaice</name>
    <dbReference type="NCBI Taxonomy" id="8262"/>
    <lineage>
        <taxon>Eukaryota</taxon>
        <taxon>Metazoa</taxon>
        <taxon>Chordata</taxon>
        <taxon>Craniata</taxon>
        <taxon>Vertebrata</taxon>
        <taxon>Euteleostomi</taxon>
        <taxon>Actinopterygii</taxon>
        <taxon>Neopterygii</taxon>
        <taxon>Teleostei</taxon>
        <taxon>Neoteleostei</taxon>
        <taxon>Acanthomorphata</taxon>
        <taxon>Carangaria</taxon>
        <taxon>Pleuronectiformes</taxon>
        <taxon>Pleuronectoidei</taxon>
        <taxon>Pleuronectidae</taxon>
        <taxon>Pleuronectes</taxon>
    </lineage>
</organism>
<sequence length="186" mass="21867">CLLSMLWPLGHPLSVLRRDIQRPEQIRRELCDAISYQQGSFCSEMLSDFLTEEIFVMGSGTSWNTWVLQMGFPVRHHKHHQWGRSPRSTFSWIQTLKSQLRSPFKVNYDDSNWDKLLNRSAAPIIKAKIIPTVRALSTTKYLNQERDYMPWQSALGNLNFFYLMFDRSEVYGPCRYNQVNAISQAW</sequence>
<gene>
    <name evidence="1" type="ORF">PLEPLA_LOCUS21779</name>
</gene>
<evidence type="ECO:0000313" key="2">
    <source>
        <dbReference type="Proteomes" id="UP001153269"/>
    </source>
</evidence>
<dbReference type="GO" id="GO:0006508">
    <property type="term" value="P:proteolysis"/>
    <property type="evidence" value="ECO:0007669"/>
    <property type="project" value="TreeGrafter"/>
</dbReference>
<dbReference type="GO" id="GO:0005737">
    <property type="term" value="C:cytoplasm"/>
    <property type="evidence" value="ECO:0007669"/>
    <property type="project" value="TreeGrafter"/>
</dbReference>
<dbReference type="GO" id="GO:0005886">
    <property type="term" value="C:plasma membrane"/>
    <property type="evidence" value="ECO:0007669"/>
    <property type="project" value="TreeGrafter"/>
</dbReference>
<accession>A0A9N7UK48</accession>
<dbReference type="EMBL" id="CADEAL010001584">
    <property type="protein sequence ID" value="CAB1433688.1"/>
    <property type="molecule type" value="Genomic_DNA"/>
</dbReference>
<comment type="caution">
    <text evidence="1">The sequence shown here is derived from an EMBL/GenBank/DDBJ whole genome shotgun (WGS) entry which is preliminary data.</text>
</comment>
<dbReference type="GO" id="GO:0042277">
    <property type="term" value="F:peptide binding"/>
    <property type="evidence" value="ECO:0007669"/>
    <property type="project" value="TreeGrafter"/>
</dbReference>
<dbReference type="PANTHER" id="PTHR11533">
    <property type="entry name" value="PROTEASE M1 ZINC METALLOPROTEASE"/>
    <property type="match status" value="1"/>
</dbReference>
<evidence type="ECO:0000313" key="1">
    <source>
        <dbReference type="EMBL" id="CAB1433688.1"/>
    </source>
</evidence>
<dbReference type="PANTHER" id="PTHR11533:SF172">
    <property type="entry name" value="AMINOPEPTIDASE N"/>
    <property type="match status" value="1"/>
</dbReference>
<feature type="non-terminal residue" evidence="1">
    <location>
        <position position="1"/>
    </location>
</feature>
<proteinExistence type="predicted"/>
<dbReference type="InterPro" id="IPR050344">
    <property type="entry name" value="Peptidase_M1_aminopeptidases"/>
</dbReference>